<keyword evidence="3" id="KW-1185">Reference proteome</keyword>
<feature type="region of interest" description="Disordered" evidence="1">
    <location>
        <begin position="188"/>
        <end position="217"/>
    </location>
</feature>
<comment type="caution">
    <text evidence="2">The sequence shown here is derived from an EMBL/GenBank/DDBJ whole genome shotgun (WGS) entry which is preliminary data.</text>
</comment>
<dbReference type="Proteomes" id="UP000660262">
    <property type="component" value="Unassembled WGS sequence"/>
</dbReference>
<sequence>MQPVGENNDLVRALNRINSSSLSSAVESASACGGIQASDASPPPHEPQGNHHHHNNFGEVPTMMLIEEEEEPAGSHNVSQQLVATTTTTTTTNISTTPRNNNNNIATTTAPSASTTTSTTSTFTIRSHAISTKKQLHGSTLRRAQTDRISDSLHKTKSSGLSKFYHKKARSFSCLSHLSKEKDARLLAKQPRADDSEGDNDNVVPSSRSPSVEASSFETAVTPATVIPPPSSTTILLNKQRESSPDFVAASSPAEPPPRRSFSCRTFGTNAMFPSSPPLASSPEDAEMPPSAFFLKPTTPVQILERRLQQWMQ</sequence>
<feature type="region of interest" description="Disordered" evidence="1">
    <location>
        <begin position="88"/>
        <end position="121"/>
    </location>
</feature>
<organism evidence="2 3">
    <name type="scientific">Pycnococcus provasolii</name>
    <dbReference type="NCBI Taxonomy" id="41880"/>
    <lineage>
        <taxon>Eukaryota</taxon>
        <taxon>Viridiplantae</taxon>
        <taxon>Chlorophyta</taxon>
        <taxon>Pseudoscourfieldiophyceae</taxon>
        <taxon>Pseudoscourfieldiales</taxon>
        <taxon>Pycnococcaceae</taxon>
        <taxon>Pycnococcus</taxon>
    </lineage>
</organism>
<feature type="compositionally biased region" description="Low complexity" evidence="1">
    <location>
        <begin position="203"/>
        <end position="217"/>
    </location>
</feature>
<feature type="region of interest" description="Disordered" evidence="1">
    <location>
        <begin position="33"/>
        <end position="57"/>
    </location>
</feature>
<feature type="region of interest" description="Disordered" evidence="1">
    <location>
        <begin position="241"/>
        <end position="294"/>
    </location>
</feature>
<accession>A0A830I164</accession>
<dbReference type="EMBL" id="BNJQ01000034">
    <property type="protein sequence ID" value="GHP11461.1"/>
    <property type="molecule type" value="Genomic_DNA"/>
</dbReference>
<gene>
    <name evidence="2" type="ORF">PPROV_001018900</name>
</gene>
<dbReference type="AlphaFoldDB" id="A0A830I164"/>
<proteinExistence type="predicted"/>
<evidence type="ECO:0000256" key="1">
    <source>
        <dbReference type="SAM" id="MobiDB-lite"/>
    </source>
</evidence>
<protein>
    <submittedName>
        <fullName evidence="2">Uncharacterized protein</fullName>
    </submittedName>
</protein>
<reference evidence="2" key="1">
    <citation type="submission" date="2020-10" db="EMBL/GenBank/DDBJ databases">
        <title>Unveiling of a novel bifunctional photoreceptor, Dualchrome1, isolated from a cosmopolitan green alga.</title>
        <authorList>
            <person name="Suzuki S."/>
            <person name="Kawachi M."/>
        </authorList>
    </citation>
    <scope>NUCLEOTIDE SEQUENCE</scope>
    <source>
        <strain evidence="2">NIES 2893</strain>
    </source>
</reference>
<name>A0A830I164_9CHLO</name>
<feature type="compositionally biased region" description="Polar residues" evidence="1">
    <location>
        <begin position="264"/>
        <end position="273"/>
    </location>
</feature>
<evidence type="ECO:0000313" key="3">
    <source>
        <dbReference type="Proteomes" id="UP000660262"/>
    </source>
</evidence>
<evidence type="ECO:0000313" key="2">
    <source>
        <dbReference type="EMBL" id="GHP11461.1"/>
    </source>
</evidence>